<feature type="domain" description="Integrase catalytic" evidence="2">
    <location>
        <begin position="107"/>
        <end position="279"/>
    </location>
</feature>
<dbReference type="InterPro" id="IPR012337">
    <property type="entry name" value="RNaseH-like_sf"/>
</dbReference>
<name>A0A1E3A1G2_9FIRM</name>
<evidence type="ECO:0000256" key="1">
    <source>
        <dbReference type="ARBA" id="ARBA00002286"/>
    </source>
</evidence>
<dbReference type="GO" id="GO:0003676">
    <property type="term" value="F:nucleic acid binding"/>
    <property type="evidence" value="ECO:0007669"/>
    <property type="project" value="InterPro"/>
</dbReference>
<dbReference type="InterPro" id="IPR001584">
    <property type="entry name" value="Integrase_cat-core"/>
</dbReference>
<sequence length="281" mass="33476">MKDILAVIGLPKATYMYWQKRFDRGNPDCQIEEKIMEIHEANRDYGYRRVYGELRNQGIAVNKKKVQRIMQKRNLQVTSFTRKSRKYSSYKGRVGTIAPNRIKRRFHTHIPHQKITTDTTEFKYYEVDSKGHMTMHKLYLDPFMDMCNGEILSFGIDRHPSAVNVMSALNKAIEVTADCPYRRTFHSDQGWAYQMKAYSHRLKEERIFQSMSRKGNCYDNSVMENFFGLLKQEIYYGTVYYSYDELKDTIEKYIKYYNEQRIKEKLGWMSPVQYRLSLPAA</sequence>
<dbReference type="SUPFAM" id="SSF53098">
    <property type="entry name" value="Ribonuclease H-like"/>
    <property type="match status" value="1"/>
</dbReference>
<dbReference type="Pfam" id="PF13333">
    <property type="entry name" value="rve_2"/>
    <property type="match status" value="1"/>
</dbReference>
<dbReference type="PATRIC" id="fig|1432052.4.peg.6693"/>
<comment type="function">
    <text evidence="1">Involved in the transposition of the insertion sequence.</text>
</comment>
<proteinExistence type="predicted"/>
<dbReference type="EMBL" id="MCGH01000005">
    <property type="protein sequence ID" value="ODM02046.1"/>
    <property type="molecule type" value="Genomic_DNA"/>
</dbReference>
<dbReference type="InterPro" id="IPR036397">
    <property type="entry name" value="RNaseH_sf"/>
</dbReference>
<dbReference type="InterPro" id="IPR025948">
    <property type="entry name" value="HTH-like_dom"/>
</dbReference>
<evidence type="ECO:0000313" key="4">
    <source>
        <dbReference type="Proteomes" id="UP000094067"/>
    </source>
</evidence>
<dbReference type="Pfam" id="PF13276">
    <property type="entry name" value="HTH_21"/>
    <property type="match status" value="1"/>
</dbReference>
<dbReference type="GO" id="GO:0015074">
    <property type="term" value="P:DNA integration"/>
    <property type="evidence" value="ECO:0007669"/>
    <property type="project" value="InterPro"/>
</dbReference>
<dbReference type="PROSITE" id="PS50994">
    <property type="entry name" value="INTEGRASE"/>
    <property type="match status" value="1"/>
</dbReference>
<dbReference type="PANTHER" id="PTHR46889:SF4">
    <property type="entry name" value="TRANSPOSASE INSO FOR INSERTION SEQUENCE ELEMENT IS911B-RELATED"/>
    <property type="match status" value="1"/>
</dbReference>
<dbReference type="Pfam" id="PF00665">
    <property type="entry name" value="rve"/>
    <property type="match status" value="1"/>
</dbReference>
<accession>A0A1E3A1G2</accession>
<evidence type="ECO:0000259" key="2">
    <source>
        <dbReference type="PROSITE" id="PS50994"/>
    </source>
</evidence>
<dbReference type="NCBIfam" id="NF033516">
    <property type="entry name" value="transpos_IS3"/>
    <property type="match status" value="1"/>
</dbReference>
<dbReference type="AlphaFoldDB" id="A0A1E3A1G2"/>
<organism evidence="3 4">
    <name type="scientific">Eisenbergiella tayi</name>
    <dbReference type="NCBI Taxonomy" id="1432052"/>
    <lineage>
        <taxon>Bacteria</taxon>
        <taxon>Bacillati</taxon>
        <taxon>Bacillota</taxon>
        <taxon>Clostridia</taxon>
        <taxon>Lachnospirales</taxon>
        <taxon>Lachnospiraceae</taxon>
        <taxon>Eisenbergiella</taxon>
    </lineage>
</organism>
<dbReference type="InterPro" id="IPR048020">
    <property type="entry name" value="Transpos_IS3"/>
</dbReference>
<reference evidence="3 4" key="1">
    <citation type="submission" date="2016-07" db="EMBL/GenBank/DDBJ databases">
        <title>Characterization of isolates of Eisenbergiella tayi derived from blood cultures, using whole genome sequencing.</title>
        <authorList>
            <person name="Burdz T."/>
            <person name="Wiebe D."/>
            <person name="Huynh C."/>
            <person name="Bernard K."/>
        </authorList>
    </citation>
    <scope>NUCLEOTIDE SEQUENCE [LARGE SCALE GENOMIC DNA]</scope>
    <source>
        <strain evidence="3 4">NML 110608</strain>
    </source>
</reference>
<dbReference type="Gene3D" id="3.30.420.10">
    <property type="entry name" value="Ribonuclease H-like superfamily/Ribonuclease H"/>
    <property type="match status" value="1"/>
</dbReference>
<protein>
    <submittedName>
        <fullName evidence="3">Integrase core domain protein</fullName>
    </submittedName>
</protein>
<comment type="caution">
    <text evidence="3">The sequence shown here is derived from an EMBL/GenBank/DDBJ whole genome shotgun (WGS) entry which is preliminary data.</text>
</comment>
<evidence type="ECO:0000313" key="3">
    <source>
        <dbReference type="EMBL" id="ODM02046.1"/>
    </source>
</evidence>
<dbReference type="PANTHER" id="PTHR46889">
    <property type="entry name" value="TRANSPOSASE INSF FOR INSERTION SEQUENCE IS3B-RELATED"/>
    <property type="match status" value="1"/>
</dbReference>
<dbReference type="Proteomes" id="UP000094067">
    <property type="component" value="Unassembled WGS sequence"/>
</dbReference>
<gene>
    <name evidence="3" type="ORF">BEI61_06045</name>
</gene>
<dbReference type="InterPro" id="IPR050900">
    <property type="entry name" value="Transposase_IS3/IS150/IS904"/>
</dbReference>